<dbReference type="Pfam" id="PF01494">
    <property type="entry name" value="FAD_binding_3"/>
    <property type="match status" value="1"/>
</dbReference>
<protein>
    <submittedName>
        <fullName evidence="2">NAD(P)/FAD-dependent oxidoreductase</fullName>
    </submittedName>
</protein>
<accession>A0A7T9DJJ2</accession>
<proteinExistence type="predicted"/>
<organism evidence="2">
    <name type="scientific">Candidatus Iainarchaeum sp</name>
    <dbReference type="NCBI Taxonomy" id="3101447"/>
    <lineage>
        <taxon>Archaea</taxon>
        <taxon>Candidatus Iainarchaeota</taxon>
        <taxon>Candidatus Iainarchaeia</taxon>
        <taxon>Candidatus Iainarchaeales</taxon>
        <taxon>Candidatus Iainarchaeaceae</taxon>
        <taxon>Candidatus Iainarchaeum</taxon>
    </lineage>
</organism>
<dbReference type="Gene3D" id="3.50.50.60">
    <property type="entry name" value="FAD/NAD(P)-binding domain"/>
    <property type="match status" value="1"/>
</dbReference>
<dbReference type="Proteomes" id="UP000596004">
    <property type="component" value="Chromosome"/>
</dbReference>
<evidence type="ECO:0000313" key="2">
    <source>
        <dbReference type="EMBL" id="QQR92503.1"/>
    </source>
</evidence>
<dbReference type="SUPFAM" id="SSF51905">
    <property type="entry name" value="FAD/NAD(P)-binding domain"/>
    <property type="match status" value="1"/>
</dbReference>
<dbReference type="EMBL" id="CP064981">
    <property type="protein sequence ID" value="QQR92503.1"/>
    <property type="molecule type" value="Genomic_DNA"/>
</dbReference>
<feature type="domain" description="FAD-binding" evidence="1">
    <location>
        <begin position="5"/>
        <end position="325"/>
    </location>
</feature>
<reference evidence="2" key="1">
    <citation type="submission" date="2020-11" db="EMBL/GenBank/DDBJ databases">
        <title>Connecting structure to function with the recovery of over 1000 high-quality activated sludge metagenome-assembled genomes encoding full-length rRNA genes using long-read sequencing.</title>
        <authorList>
            <person name="Singleton C.M."/>
            <person name="Petriglieri F."/>
            <person name="Kristensen J.M."/>
            <person name="Kirkegaard R.H."/>
            <person name="Michaelsen T.Y."/>
            <person name="Andersen M.H."/>
            <person name="Karst S.M."/>
            <person name="Dueholm M.S."/>
            <person name="Nielsen P.H."/>
            <person name="Albertsen M."/>
        </authorList>
    </citation>
    <scope>NUCLEOTIDE SEQUENCE</scope>
    <source>
        <strain evidence="2">Fred_18-Q3-R57-64_BAT3C.431</strain>
    </source>
</reference>
<dbReference type="PRINTS" id="PR00420">
    <property type="entry name" value="RNGMNOXGNASE"/>
</dbReference>
<dbReference type="InterPro" id="IPR050407">
    <property type="entry name" value="Geranylgeranyl_reductase"/>
</dbReference>
<dbReference type="AlphaFoldDB" id="A0A7T9DJJ2"/>
<dbReference type="PROSITE" id="PS51257">
    <property type="entry name" value="PROKAR_LIPOPROTEIN"/>
    <property type="match status" value="1"/>
</dbReference>
<dbReference type="InterPro" id="IPR036188">
    <property type="entry name" value="FAD/NAD-bd_sf"/>
</dbReference>
<dbReference type="PANTHER" id="PTHR42685">
    <property type="entry name" value="GERANYLGERANYL DIPHOSPHATE REDUCTASE"/>
    <property type="match status" value="1"/>
</dbReference>
<gene>
    <name evidence="2" type="ORF">IPJ89_05145</name>
</gene>
<dbReference type="GO" id="GO:0071949">
    <property type="term" value="F:FAD binding"/>
    <property type="evidence" value="ECO:0007669"/>
    <property type="project" value="InterPro"/>
</dbReference>
<evidence type="ECO:0000259" key="1">
    <source>
        <dbReference type="Pfam" id="PF01494"/>
    </source>
</evidence>
<name>A0A7T9DJJ2_9ARCH</name>
<sequence length="406" mass="45399">MLEKEYDVIIIGAGVAGCVAALKLVANGKRVLLVEKLKKIGSHNSRKLDVTESQGIADITAELNLPFNGKFNRSIWYSPNANFELDSRVYDYYVLRGSDVDSFESIVSNRIKSFGGTVLTNAEITNYNFENEYVKSVVINYNNRHQVVNCKYLFFADGHHSKSLEIFGIKERPGPTFIGYGEICVNSELKAGVTHVFFDSKLAPGGYFYLGKADNGEVLSSIVINKALQGNISIKTYYQNFIAANANILKLLGKYKVKNSFVGMGKTGIISRRSLRNMALLGDAGRTMDPIFGYGVRQAIISGYMAAVSAIDCLNNKKRDLDEYEDKLNKSVFQGRETENQKFRNFIDHLNNEELDYAFKSIETIGLSTSLDDFFDNPFNNIGMLLNVTLKKPKLLTTVIIKFFLA</sequence>
<dbReference type="PANTHER" id="PTHR42685:SF22">
    <property type="entry name" value="CONDITIONED MEDIUM FACTOR RECEPTOR 1"/>
    <property type="match status" value="1"/>
</dbReference>
<dbReference type="InterPro" id="IPR002938">
    <property type="entry name" value="FAD-bd"/>
</dbReference>